<gene>
    <name evidence="3" type="primary">essB</name>
    <name evidence="3" type="ORF">ESZ50_09605</name>
</gene>
<proteinExistence type="inferred from homology"/>
<dbReference type="Pfam" id="PF10140">
    <property type="entry name" value="YukC"/>
    <property type="match status" value="1"/>
</dbReference>
<keyword evidence="2" id="KW-1133">Transmembrane helix</keyword>
<name>A0A6C2C4G2_9LACO</name>
<dbReference type="OrthoDB" id="4975281at2"/>
<dbReference type="AlphaFoldDB" id="A0A6C2C4G2"/>
<dbReference type="EMBL" id="SDGZ01000023">
    <property type="protein sequence ID" value="TYC48225.1"/>
    <property type="molecule type" value="Genomic_DNA"/>
</dbReference>
<comment type="caution">
    <text evidence="3">The sequence shown here is derived from an EMBL/GenBank/DDBJ whole genome shotgun (WGS) entry which is preliminary data.</text>
</comment>
<dbReference type="Proteomes" id="UP000371977">
    <property type="component" value="Unassembled WGS sequence"/>
</dbReference>
<evidence type="ECO:0000256" key="2">
    <source>
        <dbReference type="SAM" id="Phobius"/>
    </source>
</evidence>
<evidence type="ECO:0000313" key="3">
    <source>
        <dbReference type="EMBL" id="TYC48225.1"/>
    </source>
</evidence>
<evidence type="ECO:0000313" key="4">
    <source>
        <dbReference type="Proteomes" id="UP000371977"/>
    </source>
</evidence>
<dbReference type="InterPro" id="IPR042565">
    <property type="entry name" value="T7SS_EssB_C"/>
</dbReference>
<evidence type="ECO:0000256" key="1">
    <source>
        <dbReference type="ARBA" id="ARBA00010163"/>
    </source>
</evidence>
<comment type="similarity">
    <text evidence="1">Belongs to the EssB family.</text>
</comment>
<dbReference type="InterPro" id="IPR018778">
    <property type="entry name" value="T7SS_EssB"/>
</dbReference>
<protein>
    <submittedName>
        <fullName evidence="3">Type VII secretion protein EssB</fullName>
    </submittedName>
</protein>
<reference evidence="3 4" key="1">
    <citation type="submission" date="2019-01" db="EMBL/GenBank/DDBJ databases">
        <title>Weissella sp. nov., a novel lactic acid bacterium isolated from animal feces.</title>
        <authorList>
            <person name="Wang L.-T."/>
        </authorList>
    </citation>
    <scope>NUCLEOTIDE SEQUENCE [LARGE SCALE GENOMIC DNA]</scope>
    <source>
        <strain evidence="3 4">8H-2</strain>
    </source>
</reference>
<dbReference type="NCBIfam" id="TIGR03926">
    <property type="entry name" value="T7_EssB"/>
    <property type="match status" value="1"/>
</dbReference>
<dbReference type="Gene3D" id="1.10.510.10">
    <property type="entry name" value="Transferase(Phosphotransferase) domain 1"/>
    <property type="match status" value="1"/>
</dbReference>
<dbReference type="Gene3D" id="1.25.40.680">
    <property type="entry name" value="Type VII secretion system EssB, C-terminal-like domain"/>
    <property type="match status" value="1"/>
</dbReference>
<accession>A0A6C2C4G2</accession>
<feature type="transmembrane region" description="Helical" evidence="2">
    <location>
        <begin position="215"/>
        <end position="233"/>
    </location>
</feature>
<sequence>MEIQVGKELLDITRVKNEVTVVLNASQYRDVSESMLTRLVTANSTFVPGMGQIEDSQIRFQYELPKGALTLNQALTKQSTIERLRLAQKAIKLGDWFNGDIIPVLNPMNLFVVAGDIKIAHRGWRGLWAPMQNNDVADLTALRALVASIVNSKLAFEDAMGDAKVVRDAFSRDILTANSIDDLRVLIDNQLQIALNEQAISKEVVKKTTFKTYKYGFMLAIIAVLAIGGYAIYQGVEVGPKQGRVIASQADFMTNDYDETTKTLENDQPESLPKSAQYVLAASYVNLDSLTSAQKKTVLNNLSQNTETNILLYWIYLGRGDFDKGLSLAKNVGDDQLILHAYAKLYDSTQANTKMSGSKKQELLATYKEQINKYVKKLGGSTDGVEK</sequence>
<keyword evidence="4" id="KW-1185">Reference proteome</keyword>
<keyword evidence="2" id="KW-0472">Membrane</keyword>
<keyword evidence="2" id="KW-0812">Transmembrane</keyword>
<dbReference type="RefSeq" id="WP_148623415.1">
    <property type="nucleotide sequence ID" value="NZ_SDGZ01000023.1"/>
</dbReference>
<organism evidence="3 4">
    <name type="scientific">Weissella muntiaci</name>
    <dbReference type="NCBI Taxonomy" id="2508881"/>
    <lineage>
        <taxon>Bacteria</taxon>
        <taxon>Bacillati</taxon>
        <taxon>Bacillota</taxon>
        <taxon>Bacilli</taxon>
        <taxon>Lactobacillales</taxon>
        <taxon>Lactobacillaceae</taxon>
        <taxon>Weissella</taxon>
    </lineage>
</organism>